<evidence type="ECO:0000256" key="3">
    <source>
        <dbReference type="ARBA" id="ARBA00022525"/>
    </source>
</evidence>
<reference evidence="7" key="2">
    <citation type="submission" date="2020-09" db="EMBL/GenBank/DDBJ databases">
        <authorList>
            <person name="Sun Q."/>
            <person name="Kim S."/>
        </authorList>
    </citation>
    <scope>NUCLEOTIDE SEQUENCE</scope>
    <source>
        <strain evidence="7">KCTC 32182</strain>
    </source>
</reference>
<proteinExistence type="inferred from homology"/>
<keyword evidence="3" id="KW-0964">Secreted</keyword>
<dbReference type="AlphaFoldDB" id="A0A918P5L8"/>
<keyword evidence="8" id="KW-1185">Reference proteome</keyword>
<dbReference type="RefSeq" id="WP_189535710.1">
    <property type="nucleotide sequence ID" value="NZ_BMYX01000019.1"/>
</dbReference>
<protein>
    <recommendedName>
        <fullName evidence="2">Effector protein BipC</fullName>
    </recommendedName>
</protein>
<dbReference type="GO" id="GO:0005576">
    <property type="term" value="C:extracellular region"/>
    <property type="evidence" value="ECO:0007669"/>
    <property type="project" value="UniProtKB-SubCell"/>
</dbReference>
<dbReference type="EMBL" id="BMYX01000019">
    <property type="protein sequence ID" value="GGY23931.1"/>
    <property type="molecule type" value="Genomic_DNA"/>
</dbReference>
<evidence type="ECO:0000256" key="4">
    <source>
        <dbReference type="ARBA" id="ARBA00023026"/>
    </source>
</evidence>
<evidence type="ECO:0000256" key="2">
    <source>
        <dbReference type="ARBA" id="ARBA00020604"/>
    </source>
</evidence>
<keyword evidence="4" id="KW-0843">Virulence</keyword>
<evidence type="ECO:0000313" key="8">
    <source>
        <dbReference type="Proteomes" id="UP000645257"/>
    </source>
</evidence>
<sequence length="450" mass="47066">MTRITQGPVMTAGYSKANSLDASSLDNQPMALNAHNTKDQKRIADALSNGQQVVSQMKNFLLRSPSVRMNHQDRVDAVRMLNTPEAHNMLSSLILQAGQEASEGQTQTGGGDLVSSLVNSNSVLSALMVKLMDIALTQNQANSQLQGAFGTMAFAASEQEASETIKAGQATFAGAVSGGVLNMGATLGGSAMTLKGHSISADSLKNNEAGRIGIESSLRKTAPEFASGKNIEERGEELQSLKLNRQQGSGEELDNRNEPVSESGARPDTLAAGEDAAMRGANERVRTADGDVNDGDAGNAGDSGADSANQPDAANKDDAKLKAGNEHLAKDHSGAIEKSQEDLKHEAELKGLTHKQQSVVADRHVTIGRTIGDIGRPIGDSVNAAGNMQASSDNAQAKLDDAGSKVEGSVSNDAADARRQAQQMADKMLQVIVQMMMANTDAMGFGAQKI</sequence>
<name>A0A918P5L8_9NEIS</name>
<evidence type="ECO:0000256" key="6">
    <source>
        <dbReference type="SAM" id="MobiDB-lite"/>
    </source>
</evidence>
<comment type="similarity">
    <text evidence="5">Belongs to the SctB/SipC family.</text>
</comment>
<evidence type="ECO:0000313" key="7">
    <source>
        <dbReference type="EMBL" id="GGY23931.1"/>
    </source>
</evidence>
<feature type="region of interest" description="Disordered" evidence="6">
    <location>
        <begin position="244"/>
        <end position="316"/>
    </location>
</feature>
<evidence type="ECO:0000256" key="5">
    <source>
        <dbReference type="ARBA" id="ARBA00035650"/>
    </source>
</evidence>
<dbReference type="InterPro" id="IPR005427">
    <property type="entry name" value="BipC/SctB"/>
</dbReference>
<gene>
    <name evidence="7" type="ORF">GCM10011289_29560</name>
</gene>
<evidence type="ECO:0000256" key="1">
    <source>
        <dbReference type="ARBA" id="ARBA00004613"/>
    </source>
</evidence>
<feature type="compositionally biased region" description="Low complexity" evidence="6">
    <location>
        <begin position="295"/>
        <end position="313"/>
    </location>
</feature>
<comment type="caution">
    <text evidence="7">The sequence shown here is derived from an EMBL/GenBank/DDBJ whole genome shotgun (WGS) entry which is preliminary data.</text>
</comment>
<accession>A0A918P5L8</accession>
<dbReference type="Proteomes" id="UP000645257">
    <property type="component" value="Unassembled WGS sequence"/>
</dbReference>
<comment type="subcellular location">
    <subcellularLocation>
        <location evidence="1">Secreted</location>
    </subcellularLocation>
</comment>
<dbReference type="Pfam" id="PF09599">
    <property type="entry name" value="IpaC_SipC"/>
    <property type="match status" value="1"/>
</dbReference>
<reference evidence="7" key="1">
    <citation type="journal article" date="2014" name="Int. J. Syst. Evol. Microbiol.">
        <title>Complete genome sequence of Corynebacterium casei LMG S-19264T (=DSM 44701T), isolated from a smear-ripened cheese.</title>
        <authorList>
            <consortium name="US DOE Joint Genome Institute (JGI-PGF)"/>
            <person name="Walter F."/>
            <person name="Albersmeier A."/>
            <person name="Kalinowski J."/>
            <person name="Ruckert C."/>
        </authorList>
    </citation>
    <scope>NUCLEOTIDE SEQUENCE</scope>
    <source>
        <strain evidence="7">KCTC 32182</strain>
    </source>
</reference>
<organism evidence="7 8">
    <name type="scientific">Paludibacterium paludis</name>
    <dbReference type="NCBI Taxonomy" id="1225769"/>
    <lineage>
        <taxon>Bacteria</taxon>
        <taxon>Pseudomonadati</taxon>
        <taxon>Pseudomonadota</taxon>
        <taxon>Betaproteobacteria</taxon>
        <taxon>Neisseriales</taxon>
        <taxon>Chromobacteriaceae</taxon>
        <taxon>Paludibacterium</taxon>
    </lineage>
</organism>